<dbReference type="EMBL" id="PSZC01000002">
    <property type="protein sequence ID" value="PPJ39438.1"/>
    <property type="molecule type" value="Genomic_DNA"/>
</dbReference>
<dbReference type="Proteomes" id="UP000239874">
    <property type="component" value="Unassembled WGS sequence"/>
</dbReference>
<reference evidence="3 4" key="1">
    <citation type="submission" date="2018-02" db="EMBL/GenBank/DDBJ databases">
        <title>8 Nocardia nova and 1 Nocardia cyriacigeorgica strain used for evolution to TMP-SMX.</title>
        <authorList>
            <person name="Mehta H."/>
            <person name="Weng J."/>
            <person name="Shamoo Y."/>
        </authorList>
    </citation>
    <scope>NUCLEOTIDE SEQUENCE [LARGE SCALE GENOMIC DNA]</scope>
    <source>
        <strain evidence="3 4">MDA3139</strain>
    </source>
</reference>
<gene>
    <name evidence="3" type="ORF">C5E45_04700</name>
</gene>
<keyword evidence="2" id="KW-0732">Signal</keyword>
<feature type="signal peptide" evidence="2">
    <location>
        <begin position="1"/>
        <end position="36"/>
    </location>
</feature>
<sequence>MRSKLRTGVCVKTRNSSLARIILFVSTLATISFVPACSSTENSPEEAASDALGVTTTSTPATLTASRLQPPSQDNDYTKTSGRPKVIFDPCTWIPDQPFAKLGLDPSARERGSDIVAEYTFLTCDVKNRDESLQMDSGNVTLDEVRQKYAGRTQDTTINGRKAILTSEKTGDNECSVDIETKAGYFGLTDILSTQGIGTGIKPCDRVTEMAETLEPYIGKDN</sequence>
<evidence type="ECO:0000313" key="3">
    <source>
        <dbReference type="EMBL" id="PPJ39438.1"/>
    </source>
</evidence>
<feature type="region of interest" description="Disordered" evidence="1">
    <location>
        <begin position="60"/>
        <end position="82"/>
    </location>
</feature>
<accession>A0A2S6AW42</accession>
<dbReference type="InterPro" id="IPR024520">
    <property type="entry name" value="DUF3558"/>
</dbReference>
<feature type="chain" id="PRO_5015602442" description="DUF3558 domain-containing protein" evidence="2">
    <location>
        <begin position="37"/>
        <end position="222"/>
    </location>
</feature>
<feature type="compositionally biased region" description="Polar residues" evidence="1">
    <location>
        <begin position="67"/>
        <end position="81"/>
    </location>
</feature>
<comment type="caution">
    <text evidence="3">The sequence shown here is derived from an EMBL/GenBank/DDBJ whole genome shotgun (WGS) entry which is preliminary data.</text>
</comment>
<evidence type="ECO:0000313" key="4">
    <source>
        <dbReference type="Proteomes" id="UP000239874"/>
    </source>
</evidence>
<protein>
    <recommendedName>
        <fullName evidence="5">DUF3558 domain-containing protein</fullName>
    </recommendedName>
</protein>
<proteinExistence type="predicted"/>
<name>A0A2S6AW42_9NOCA</name>
<organism evidence="3 4">
    <name type="scientific">Nocardia nova</name>
    <dbReference type="NCBI Taxonomy" id="37330"/>
    <lineage>
        <taxon>Bacteria</taxon>
        <taxon>Bacillati</taxon>
        <taxon>Actinomycetota</taxon>
        <taxon>Actinomycetes</taxon>
        <taxon>Mycobacteriales</taxon>
        <taxon>Nocardiaceae</taxon>
        <taxon>Nocardia</taxon>
    </lineage>
</organism>
<evidence type="ECO:0000256" key="2">
    <source>
        <dbReference type="SAM" id="SignalP"/>
    </source>
</evidence>
<dbReference type="AlphaFoldDB" id="A0A2S6AW42"/>
<dbReference type="Pfam" id="PF12079">
    <property type="entry name" value="DUF3558"/>
    <property type="match status" value="1"/>
</dbReference>
<dbReference type="OrthoDB" id="4552877at2"/>
<evidence type="ECO:0008006" key="5">
    <source>
        <dbReference type="Google" id="ProtNLM"/>
    </source>
</evidence>
<evidence type="ECO:0000256" key="1">
    <source>
        <dbReference type="SAM" id="MobiDB-lite"/>
    </source>
</evidence>